<organism evidence="2 3">
    <name type="scientific">Curtobacterium flaccumfaciens pv. flaccumfaciens</name>
    <dbReference type="NCBI Taxonomy" id="138532"/>
    <lineage>
        <taxon>Bacteria</taxon>
        <taxon>Bacillati</taxon>
        <taxon>Actinomycetota</taxon>
        <taxon>Actinomycetes</taxon>
        <taxon>Micrococcales</taxon>
        <taxon>Microbacteriaceae</taxon>
        <taxon>Curtobacterium</taxon>
    </lineage>
</organism>
<gene>
    <name evidence="2" type="ORF">KK103_07220</name>
</gene>
<dbReference type="Proteomes" id="UP000709437">
    <property type="component" value="Unassembled WGS sequence"/>
</dbReference>
<feature type="compositionally biased region" description="Basic and acidic residues" evidence="1">
    <location>
        <begin position="162"/>
        <end position="179"/>
    </location>
</feature>
<reference evidence="2" key="1">
    <citation type="submission" date="2021-05" db="EMBL/GenBank/DDBJ databases">
        <title>Whole genome sequence of Curtobacterium flaccumfaciens pv. flaccumfaciens strain CFBP 3417.</title>
        <authorList>
            <person name="Osdaghi E."/>
            <person name="Taghouti G."/>
            <person name="Portier P."/>
            <person name="Fazliarab A."/>
            <person name="Taghavi S.M."/>
            <person name="Briand M."/>
            <person name="Le-Saux M."/>
            <person name="Jacques M.-A."/>
        </authorList>
    </citation>
    <scope>NUCLEOTIDE SEQUENCE</scope>
    <source>
        <strain evidence="2">CFBP 3417</strain>
    </source>
</reference>
<feature type="compositionally biased region" description="Basic and acidic residues" evidence="1">
    <location>
        <begin position="198"/>
        <end position="214"/>
    </location>
</feature>
<feature type="region of interest" description="Disordered" evidence="1">
    <location>
        <begin position="162"/>
        <end position="214"/>
    </location>
</feature>
<accession>A0A9Q2W416</accession>
<feature type="region of interest" description="Disordered" evidence="1">
    <location>
        <begin position="126"/>
        <end position="150"/>
    </location>
</feature>
<dbReference type="AlphaFoldDB" id="A0A9Q2W416"/>
<evidence type="ECO:0000313" key="3">
    <source>
        <dbReference type="Proteomes" id="UP000709437"/>
    </source>
</evidence>
<comment type="caution">
    <text evidence="2">The sequence shown here is derived from an EMBL/GenBank/DDBJ whole genome shotgun (WGS) entry which is preliminary data.</text>
</comment>
<proteinExistence type="predicted"/>
<evidence type="ECO:0000256" key="1">
    <source>
        <dbReference type="SAM" id="MobiDB-lite"/>
    </source>
</evidence>
<sequence length="214" mass="23538">MDLDVGDGHRRIQVVEQIGQVLGFAVQGDHVRGLSDRTLPGREPREMLPKACDEGIVLFDRRCVLFRCEQHQRCEGLRDADAVPHGQGTGRHCGSEDAEALTGVRGELDLDVRGSGPLAEVTLETEAVGQESGTDVALAPQAVGRHRNAEADAVSVTRFMERRSSLREQRSDGSARGRELVGAPERGSAAEPREEADEPRWRRRERDRSNRVGT</sequence>
<name>A0A9Q2W416_9MICO</name>
<protein>
    <submittedName>
        <fullName evidence="2">Uncharacterized protein</fullName>
    </submittedName>
</protein>
<dbReference type="EMBL" id="JAHEWX010000006">
    <property type="protein sequence ID" value="MBT1541543.1"/>
    <property type="molecule type" value="Genomic_DNA"/>
</dbReference>
<evidence type="ECO:0000313" key="2">
    <source>
        <dbReference type="EMBL" id="MBT1541543.1"/>
    </source>
</evidence>